<keyword evidence="3" id="KW-1185">Reference proteome</keyword>
<dbReference type="AlphaFoldDB" id="B1XYK5"/>
<dbReference type="KEGG" id="lch:Lcho_4190"/>
<dbReference type="RefSeq" id="WP_012349182.1">
    <property type="nucleotide sequence ID" value="NC_010524.1"/>
</dbReference>
<dbReference type="HOGENOM" id="CLU_150003_3_2_4"/>
<dbReference type="eggNOG" id="COG4634">
    <property type="taxonomic scope" value="Bacteria"/>
</dbReference>
<dbReference type="Pfam" id="PF18480">
    <property type="entry name" value="DUF5615"/>
    <property type="match status" value="1"/>
</dbReference>
<name>B1XYK5_LEPCP</name>
<dbReference type="EMBL" id="CP001013">
    <property type="protein sequence ID" value="ACB36441.1"/>
    <property type="molecule type" value="Genomic_DNA"/>
</dbReference>
<sequence length="110" mass="11770">MKLLLDENLSHRLVPALQAAYPGSTQVTLAGLGAADDRAVWRYALESGFVIVTKDDDFLDLAAYHGAPPVVIRLVLGNCSNVQVLAVLHAHRQAIQDAVDRGNIGVIELG</sequence>
<accession>B1XYK5</accession>
<evidence type="ECO:0000313" key="3">
    <source>
        <dbReference type="Proteomes" id="UP000001693"/>
    </source>
</evidence>
<feature type="domain" description="DUF5615" evidence="1">
    <location>
        <begin position="1"/>
        <end position="109"/>
    </location>
</feature>
<dbReference type="OrthoDB" id="334367at2"/>
<proteinExistence type="predicted"/>
<dbReference type="STRING" id="395495.Lcho_4190"/>
<dbReference type="Proteomes" id="UP000001693">
    <property type="component" value="Chromosome"/>
</dbReference>
<protein>
    <recommendedName>
        <fullName evidence="1">DUF5615 domain-containing protein</fullName>
    </recommendedName>
</protein>
<evidence type="ECO:0000313" key="2">
    <source>
        <dbReference type="EMBL" id="ACB36441.1"/>
    </source>
</evidence>
<organism evidence="2 3">
    <name type="scientific">Leptothrix cholodnii (strain ATCC 51168 / LMG 8142 / SP-6)</name>
    <name type="common">Leptothrix discophora (strain SP-6)</name>
    <dbReference type="NCBI Taxonomy" id="395495"/>
    <lineage>
        <taxon>Bacteria</taxon>
        <taxon>Pseudomonadati</taxon>
        <taxon>Pseudomonadota</taxon>
        <taxon>Betaproteobacteria</taxon>
        <taxon>Burkholderiales</taxon>
        <taxon>Sphaerotilaceae</taxon>
        <taxon>Leptothrix</taxon>
    </lineage>
</organism>
<evidence type="ECO:0000259" key="1">
    <source>
        <dbReference type="Pfam" id="PF18480"/>
    </source>
</evidence>
<reference evidence="2 3" key="1">
    <citation type="submission" date="2008-03" db="EMBL/GenBank/DDBJ databases">
        <title>Complete sequence of Leptothrix cholodnii SP-6.</title>
        <authorList>
            <consortium name="US DOE Joint Genome Institute"/>
            <person name="Copeland A."/>
            <person name="Lucas S."/>
            <person name="Lapidus A."/>
            <person name="Glavina del Rio T."/>
            <person name="Dalin E."/>
            <person name="Tice H."/>
            <person name="Bruce D."/>
            <person name="Goodwin L."/>
            <person name="Pitluck S."/>
            <person name="Chertkov O."/>
            <person name="Brettin T."/>
            <person name="Detter J.C."/>
            <person name="Han C."/>
            <person name="Kuske C.R."/>
            <person name="Schmutz J."/>
            <person name="Larimer F."/>
            <person name="Land M."/>
            <person name="Hauser L."/>
            <person name="Kyrpides N."/>
            <person name="Lykidis A."/>
            <person name="Emerson D."/>
            <person name="Richardson P."/>
        </authorList>
    </citation>
    <scope>NUCLEOTIDE SEQUENCE [LARGE SCALE GENOMIC DNA]</scope>
    <source>
        <strain evidence="3">ATCC 51168 / LMG 8142 / SP-6</strain>
    </source>
</reference>
<gene>
    <name evidence="2" type="ordered locus">Lcho_4190</name>
</gene>
<dbReference type="InterPro" id="IPR041049">
    <property type="entry name" value="DUF5615"/>
</dbReference>